<sequence>AIWEGLKKARKLQDGMWVRGLAHLEDHLRSRPNLLELTQTLGKHRAGDFMRQEGDGVKGLFTLFRTLPENMKRFATESGYRRGWSRTYGGRAGTWMGTWLPATGATAMASEQDPDAWGFDAGGMRVTPKWGLGTGIPAALMGNAASKVLARRLMGLTPEVSRWASVGQTAAGEAVDINRLRDKSGVGKAWEAMPFRNPQALFSQTDWQKYAYMGDAYVNMRDYLRFSLSPIFDMSRYAEALTLSQVVGSDVAKGMKLNQSPTAFRRALAKGFRQRGMDTESAAGAAQREWSRVRSSFMA</sequence>
<accession>A0A382TS22</accession>
<feature type="non-terminal residue" evidence="1">
    <location>
        <position position="1"/>
    </location>
</feature>
<name>A0A382TS22_9ZZZZ</name>
<proteinExistence type="predicted"/>
<protein>
    <submittedName>
        <fullName evidence="1">Uncharacterized protein</fullName>
    </submittedName>
</protein>
<evidence type="ECO:0000313" key="1">
    <source>
        <dbReference type="EMBL" id="SVD24555.1"/>
    </source>
</evidence>
<feature type="non-terminal residue" evidence="1">
    <location>
        <position position="299"/>
    </location>
</feature>
<reference evidence="1" key="1">
    <citation type="submission" date="2018-05" db="EMBL/GenBank/DDBJ databases">
        <authorList>
            <person name="Lanie J.A."/>
            <person name="Ng W.-L."/>
            <person name="Kazmierczak K.M."/>
            <person name="Andrzejewski T.M."/>
            <person name="Davidsen T.M."/>
            <person name="Wayne K.J."/>
            <person name="Tettelin H."/>
            <person name="Glass J.I."/>
            <person name="Rusch D."/>
            <person name="Podicherti R."/>
            <person name="Tsui H.-C.T."/>
            <person name="Winkler M.E."/>
        </authorList>
    </citation>
    <scope>NUCLEOTIDE SEQUENCE</scope>
</reference>
<gene>
    <name evidence="1" type="ORF">METZ01_LOCUS377409</name>
</gene>
<dbReference type="AlphaFoldDB" id="A0A382TS22"/>
<organism evidence="1">
    <name type="scientific">marine metagenome</name>
    <dbReference type="NCBI Taxonomy" id="408172"/>
    <lineage>
        <taxon>unclassified sequences</taxon>
        <taxon>metagenomes</taxon>
        <taxon>ecological metagenomes</taxon>
    </lineage>
</organism>
<dbReference type="EMBL" id="UINC01138544">
    <property type="protein sequence ID" value="SVD24555.1"/>
    <property type="molecule type" value="Genomic_DNA"/>
</dbReference>